<name>A0A939PSI3_9ACTN</name>
<dbReference type="EMBL" id="JAGEOJ010000023">
    <property type="protein sequence ID" value="MBO2453961.1"/>
    <property type="molecule type" value="Genomic_DNA"/>
</dbReference>
<keyword evidence="7 11" id="KW-0630">Potassium</keyword>
<comment type="similarity">
    <text evidence="11">Belongs to the KdpC family.</text>
</comment>
<dbReference type="InterPro" id="IPR003820">
    <property type="entry name" value="KdpC"/>
</dbReference>
<dbReference type="PANTHER" id="PTHR30042">
    <property type="entry name" value="POTASSIUM-TRANSPORTING ATPASE C CHAIN"/>
    <property type="match status" value="1"/>
</dbReference>
<keyword evidence="5 11" id="KW-0547">Nucleotide-binding</keyword>
<evidence type="ECO:0000256" key="4">
    <source>
        <dbReference type="ARBA" id="ARBA00022692"/>
    </source>
</evidence>
<comment type="function">
    <text evidence="11">Part of the high-affinity ATP-driven potassium transport (or Kdp) system, which catalyzes the hydrolysis of ATP coupled with the electrogenic transport of potassium into the cytoplasm. This subunit acts as a catalytic chaperone that increases the ATP-binding affinity of the ATP-hydrolyzing subunit KdpB by the formation of a transient KdpB/KdpC/ATP ternary complex.</text>
</comment>
<dbReference type="GO" id="GO:0005886">
    <property type="term" value="C:plasma membrane"/>
    <property type="evidence" value="ECO:0007669"/>
    <property type="project" value="UniProtKB-SubCell"/>
</dbReference>
<feature type="region of interest" description="Disordered" evidence="12">
    <location>
        <begin position="80"/>
        <end position="117"/>
    </location>
</feature>
<evidence type="ECO:0000313" key="14">
    <source>
        <dbReference type="Proteomes" id="UP000669179"/>
    </source>
</evidence>
<organism evidence="13 14">
    <name type="scientific">Actinomadura barringtoniae</name>
    <dbReference type="NCBI Taxonomy" id="1427535"/>
    <lineage>
        <taxon>Bacteria</taxon>
        <taxon>Bacillati</taxon>
        <taxon>Actinomycetota</taxon>
        <taxon>Actinomycetes</taxon>
        <taxon>Streptosporangiales</taxon>
        <taxon>Thermomonosporaceae</taxon>
        <taxon>Actinomadura</taxon>
    </lineage>
</organism>
<gene>
    <name evidence="11" type="primary">kdpC</name>
    <name evidence="13" type="ORF">J4573_43210</name>
</gene>
<evidence type="ECO:0000256" key="2">
    <source>
        <dbReference type="ARBA" id="ARBA00022475"/>
    </source>
</evidence>
<dbReference type="Pfam" id="PF02669">
    <property type="entry name" value="KdpC"/>
    <property type="match status" value="2"/>
</dbReference>
<evidence type="ECO:0000256" key="11">
    <source>
        <dbReference type="HAMAP-Rule" id="MF_00276"/>
    </source>
</evidence>
<evidence type="ECO:0000256" key="10">
    <source>
        <dbReference type="ARBA" id="ARBA00023136"/>
    </source>
</evidence>
<keyword evidence="3 11" id="KW-0633">Potassium transport</keyword>
<keyword evidence="6 11" id="KW-0067">ATP-binding</keyword>
<reference evidence="13" key="1">
    <citation type="submission" date="2021-03" db="EMBL/GenBank/DDBJ databases">
        <authorList>
            <person name="Kanchanasin P."/>
            <person name="Saeng-In P."/>
            <person name="Phongsopitanun W."/>
            <person name="Yuki M."/>
            <person name="Kudo T."/>
            <person name="Ohkuma M."/>
            <person name="Tanasupawat S."/>
        </authorList>
    </citation>
    <scope>NUCLEOTIDE SEQUENCE</scope>
    <source>
        <strain evidence="13">GKU 128</strain>
    </source>
</reference>
<evidence type="ECO:0000256" key="7">
    <source>
        <dbReference type="ARBA" id="ARBA00022958"/>
    </source>
</evidence>
<keyword evidence="2 11" id="KW-1003">Cell membrane</keyword>
<evidence type="ECO:0000256" key="8">
    <source>
        <dbReference type="ARBA" id="ARBA00022989"/>
    </source>
</evidence>
<keyword evidence="4 11" id="KW-0812">Transmembrane</keyword>
<dbReference type="GO" id="GO:0005524">
    <property type="term" value="F:ATP binding"/>
    <property type="evidence" value="ECO:0007669"/>
    <property type="project" value="UniProtKB-UniRule"/>
</dbReference>
<keyword evidence="1 11" id="KW-0813">Transport</keyword>
<keyword evidence="14" id="KW-1185">Reference proteome</keyword>
<evidence type="ECO:0000256" key="6">
    <source>
        <dbReference type="ARBA" id="ARBA00022840"/>
    </source>
</evidence>
<comment type="subcellular location">
    <subcellularLocation>
        <location evidence="11">Cell membrane</location>
        <topology evidence="11">Single-pass membrane protein</topology>
    </subcellularLocation>
</comment>
<keyword evidence="8 11" id="KW-1133">Transmembrane helix</keyword>
<keyword evidence="10 11" id="KW-0472">Membrane</keyword>
<evidence type="ECO:0000313" key="13">
    <source>
        <dbReference type="EMBL" id="MBO2453961.1"/>
    </source>
</evidence>
<dbReference type="AlphaFoldDB" id="A0A939PSI3"/>
<evidence type="ECO:0000256" key="9">
    <source>
        <dbReference type="ARBA" id="ARBA00023065"/>
    </source>
</evidence>
<feature type="compositionally biased region" description="Polar residues" evidence="12">
    <location>
        <begin position="96"/>
        <end position="109"/>
    </location>
</feature>
<evidence type="ECO:0000256" key="12">
    <source>
        <dbReference type="SAM" id="MobiDB-lite"/>
    </source>
</evidence>
<comment type="caution">
    <text evidence="13">The sequence shown here is derived from an EMBL/GenBank/DDBJ whole genome shotgun (WGS) entry which is preliminary data.</text>
</comment>
<keyword evidence="9 11" id="KW-0406">Ion transport</keyword>
<comment type="subunit">
    <text evidence="11">The system is composed of three essential subunits: KdpA, KdpB and KdpC.</text>
</comment>
<feature type="transmembrane region" description="Helical" evidence="11">
    <location>
        <begin position="12"/>
        <end position="36"/>
    </location>
</feature>
<evidence type="ECO:0000256" key="1">
    <source>
        <dbReference type="ARBA" id="ARBA00022448"/>
    </source>
</evidence>
<evidence type="ECO:0000256" key="3">
    <source>
        <dbReference type="ARBA" id="ARBA00022538"/>
    </source>
</evidence>
<dbReference type="PANTHER" id="PTHR30042:SF2">
    <property type="entry name" value="POTASSIUM-TRANSPORTING ATPASE KDPC SUBUNIT"/>
    <property type="match status" value="1"/>
</dbReference>
<protein>
    <recommendedName>
        <fullName evidence="11">Potassium-transporting ATPase KdpC subunit</fullName>
    </recommendedName>
    <alternativeName>
        <fullName evidence="11">ATP phosphohydrolase [potassium-transporting] C chain</fullName>
    </alternativeName>
    <alternativeName>
        <fullName evidence="11">Potassium-binding and translocating subunit C</fullName>
    </alternativeName>
    <alternativeName>
        <fullName evidence="11">Potassium-translocating ATPase C chain</fullName>
    </alternativeName>
</protein>
<sequence>MRLPSWIRQHLAAVRALAVLTVITGIIYPLAVFGVAQIPGLKDKADGSMLKVNGKTVGSELIGQSFTDKDGNALKQYFQSRPSSTIEGPVQKDVNPDSTAYNPTGTSAGNLGPEDTVDTLPDPKLVAAGEEDENAKTSLLTTVCTNSKTIGELEGVDGSRPFCTPGGVGAVLSLFGPRDSQGKVSKPTRVVSLNEEQGVVKTPFVSEYKGVKVELAKFGEDYAAGQVVPIKGDAPTKPAVPADAVTASGSGLDPHISTAYADIQIKRIAAARHISPAQVEKLVKAATSGRDLGFMGEPRVNVVKLNAQLDARYPFQS</sequence>
<dbReference type="RefSeq" id="WP_208262016.1">
    <property type="nucleotide sequence ID" value="NZ_JAGEOJ010000023.1"/>
</dbReference>
<evidence type="ECO:0000256" key="5">
    <source>
        <dbReference type="ARBA" id="ARBA00022741"/>
    </source>
</evidence>
<accession>A0A939PSI3</accession>
<dbReference type="HAMAP" id="MF_00276">
    <property type="entry name" value="KdpC"/>
    <property type="match status" value="1"/>
</dbReference>
<proteinExistence type="inferred from homology"/>
<dbReference type="GO" id="GO:0008556">
    <property type="term" value="F:P-type potassium transmembrane transporter activity"/>
    <property type="evidence" value="ECO:0007669"/>
    <property type="project" value="InterPro"/>
</dbReference>
<dbReference type="Proteomes" id="UP000669179">
    <property type="component" value="Unassembled WGS sequence"/>
</dbReference>